<dbReference type="InterPro" id="IPR017441">
    <property type="entry name" value="Protein_kinase_ATP_BS"/>
</dbReference>
<dbReference type="PANTHER" id="PTHR24361">
    <property type="entry name" value="MITOGEN-ACTIVATED KINASE KINASE KINASE"/>
    <property type="match status" value="1"/>
</dbReference>
<feature type="domain" description="Protein kinase" evidence="4">
    <location>
        <begin position="187"/>
        <end position="435"/>
    </location>
</feature>
<sequence length="458" mass="51418">MNASGTTEQTVLLAGLLPPETALIRRLIASFELEALSIDIADLHRAESPIAEKDICLALFHVDAAARRPERDIRLLAELLPRPVPLIVLVPPVLAKRVQTYIAAGADDYSILPLDEDSFSIRFYILLEWGQALLQSPQPTYPWDEHGQQSTKNLWRRLVARLQEGLSFFSPASLVIDEEEDRIFHKWRKIRLLGSGAYGDVWLVQEDGRKELAAAKIPHTAMMNVRTLRSAAILKRLIHHPNIAGLIEVVKEEGMYILIQEYVAGESLDRRLEKGLTATARESLFLQLLSVTAYSHQHRIMHRDIKPENILVTGDGRLKLLDFGIARDLSWEKADAASGGTLNFMAPEQFEGKSCLASDVWAIGVILYVLATGCYPLFHQENPFPAAIDIPCRVPEPHEIDDRVPAALERIIMRCLDPALERRYADAVALREDILKSLPGFGKGLYLPEQTRVEELQT</sequence>
<dbReference type="AlphaFoldDB" id="A0A840UZ76"/>
<evidence type="ECO:0000313" key="6">
    <source>
        <dbReference type="Proteomes" id="UP000539642"/>
    </source>
</evidence>
<name>A0A840UZ76_9BACT</name>
<evidence type="ECO:0000256" key="3">
    <source>
        <dbReference type="PROSITE-ProRule" id="PRU10141"/>
    </source>
</evidence>
<reference evidence="5 6" key="1">
    <citation type="submission" date="2020-08" db="EMBL/GenBank/DDBJ databases">
        <title>Genomic Encyclopedia of Type Strains, Phase IV (KMG-IV): sequencing the most valuable type-strain genomes for metagenomic binning, comparative biology and taxonomic classification.</title>
        <authorList>
            <person name="Goeker M."/>
        </authorList>
    </citation>
    <scope>NUCLEOTIDE SEQUENCE [LARGE SCALE GENOMIC DNA]</scope>
    <source>
        <strain evidence="5 6">DSM 28570</strain>
    </source>
</reference>
<evidence type="ECO:0000256" key="1">
    <source>
        <dbReference type="ARBA" id="ARBA00022741"/>
    </source>
</evidence>
<dbReference type="PROSITE" id="PS50011">
    <property type="entry name" value="PROTEIN_KINASE_DOM"/>
    <property type="match status" value="1"/>
</dbReference>
<dbReference type="PROSITE" id="PS00108">
    <property type="entry name" value="PROTEIN_KINASE_ST"/>
    <property type="match status" value="1"/>
</dbReference>
<dbReference type="GO" id="GO:0005524">
    <property type="term" value="F:ATP binding"/>
    <property type="evidence" value="ECO:0007669"/>
    <property type="project" value="UniProtKB-UniRule"/>
</dbReference>
<dbReference type="PANTHER" id="PTHR24361:SF842">
    <property type="entry name" value="KINASE, PUTATIVE-RELATED"/>
    <property type="match status" value="1"/>
</dbReference>
<dbReference type="InterPro" id="IPR000719">
    <property type="entry name" value="Prot_kinase_dom"/>
</dbReference>
<protein>
    <recommendedName>
        <fullName evidence="4">Protein kinase domain-containing protein</fullName>
    </recommendedName>
</protein>
<keyword evidence="2 3" id="KW-0067">ATP-binding</keyword>
<dbReference type="Gene3D" id="1.10.510.10">
    <property type="entry name" value="Transferase(Phosphotransferase) domain 1"/>
    <property type="match status" value="1"/>
</dbReference>
<dbReference type="InterPro" id="IPR008271">
    <property type="entry name" value="Ser/Thr_kinase_AS"/>
</dbReference>
<dbReference type="SUPFAM" id="SSF56112">
    <property type="entry name" value="Protein kinase-like (PK-like)"/>
    <property type="match status" value="1"/>
</dbReference>
<dbReference type="InterPro" id="IPR011009">
    <property type="entry name" value="Kinase-like_dom_sf"/>
</dbReference>
<dbReference type="PROSITE" id="PS00107">
    <property type="entry name" value="PROTEIN_KINASE_ATP"/>
    <property type="match status" value="1"/>
</dbReference>
<accession>A0A840UZ76</accession>
<dbReference type="Proteomes" id="UP000539642">
    <property type="component" value="Unassembled WGS sequence"/>
</dbReference>
<dbReference type="GO" id="GO:0004674">
    <property type="term" value="F:protein serine/threonine kinase activity"/>
    <property type="evidence" value="ECO:0007669"/>
    <property type="project" value="TreeGrafter"/>
</dbReference>
<feature type="binding site" evidence="3">
    <location>
        <position position="216"/>
    </location>
    <ligand>
        <name>ATP</name>
        <dbReference type="ChEBI" id="CHEBI:30616"/>
    </ligand>
</feature>
<keyword evidence="6" id="KW-1185">Reference proteome</keyword>
<dbReference type="EMBL" id="JACHEO010000015">
    <property type="protein sequence ID" value="MBB5348754.1"/>
    <property type="molecule type" value="Genomic_DNA"/>
</dbReference>
<dbReference type="Pfam" id="PF00069">
    <property type="entry name" value="Pkinase"/>
    <property type="match status" value="1"/>
</dbReference>
<gene>
    <name evidence="5" type="ORF">HNQ81_002494</name>
</gene>
<dbReference type="InterPro" id="IPR053235">
    <property type="entry name" value="Ser_Thr_kinase"/>
</dbReference>
<comment type="caution">
    <text evidence="5">The sequence shown here is derived from an EMBL/GenBank/DDBJ whole genome shotgun (WGS) entry which is preliminary data.</text>
</comment>
<dbReference type="SMART" id="SM00220">
    <property type="entry name" value="S_TKc"/>
    <property type="match status" value="1"/>
</dbReference>
<keyword evidence="1 3" id="KW-0547">Nucleotide-binding</keyword>
<evidence type="ECO:0000256" key="2">
    <source>
        <dbReference type="ARBA" id="ARBA00022840"/>
    </source>
</evidence>
<dbReference type="CDD" id="cd14014">
    <property type="entry name" value="STKc_PknB_like"/>
    <property type="match status" value="1"/>
</dbReference>
<proteinExistence type="predicted"/>
<organism evidence="5 6">
    <name type="scientific">Desulfoprunum benzoelyticum</name>
    <dbReference type="NCBI Taxonomy" id="1506996"/>
    <lineage>
        <taxon>Bacteria</taxon>
        <taxon>Pseudomonadati</taxon>
        <taxon>Thermodesulfobacteriota</taxon>
        <taxon>Desulfobulbia</taxon>
        <taxon>Desulfobulbales</taxon>
        <taxon>Desulfobulbaceae</taxon>
        <taxon>Desulfoprunum</taxon>
    </lineage>
</organism>
<dbReference type="RefSeq" id="WP_183351579.1">
    <property type="nucleotide sequence ID" value="NZ_JACHEO010000015.1"/>
</dbReference>
<evidence type="ECO:0000313" key="5">
    <source>
        <dbReference type="EMBL" id="MBB5348754.1"/>
    </source>
</evidence>
<dbReference type="GO" id="GO:0005737">
    <property type="term" value="C:cytoplasm"/>
    <property type="evidence" value="ECO:0007669"/>
    <property type="project" value="TreeGrafter"/>
</dbReference>
<evidence type="ECO:0000259" key="4">
    <source>
        <dbReference type="PROSITE" id="PS50011"/>
    </source>
</evidence>